<evidence type="ECO:0000313" key="1">
    <source>
        <dbReference type="EMBL" id="KAJ8665277.1"/>
    </source>
</evidence>
<proteinExistence type="predicted"/>
<keyword evidence="2" id="KW-1185">Reference proteome</keyword>
<comment type="caution">
    <text evidence="1">The sequence shown here is derived from an EMBL/GenBank/DDBJ whole genome shotgun (WGS) entry which is preliminary data.</text>
</comment>
<name>A0ACC2N4K9_9HYME</name>
<dbReference type="EMBL" id="CM056744">
    <property type="protein sequence ID" value="KAJ8665277.1"/>
    <property type="molecule type" value="Genomic_DNA"/>
</dbReference>
<gene>
    <name evidence="1" type="ORF">QAD02_006939</name>
</gene>
<protein>
    <submittedName>
        <fullName evidence="1">Uncharacterized protein</fullName>
    </submittedName>
</protein>
<reference evidence="1" key="1">
    <citation type="submission" date="2023-04" db="EMBL/GenBank/DDBJ databases">
        <title>A chromosome-level genome assembly of the parasitoid wasp Eretmocerus hayati.</title>
        <authorList>
            <person name="Zhong Y."/>
            <person name="Liu S."/>
            <person name="Liu Y."/>
        </authorList>
    </citation>
    <scope>NUCLEOTIDE SEQUENCE</scope>
    <source>
        <strain evidence="1">ZJU_SS_LIU_2023</strain>
    </source>
</reference>
<organism evidence="1 2">
    <name type="scientific">Eretmocerus hayati</name>
    <dbReference type="NCBI Taxonomy" id="131215"/>
    <lineage>
        <taxon>Eukaryota</taxon>
        <taxon>Metazoa</taxon>
        <taxon>Ecdysozoa</taxon>
        <taxon>Arthropoda</taxon>
        <taxon>Hexapoda</taxon>
        <taxon>Insecta</taxon>
        <taxon>Pterygota</taxon>
        <taxon>Neoptera</taxon>
        <taxon>Endopterygota</taxon>
        <taxon>Hymenoptera</taxon>
        <taxon>Apocrita</taxon>
        <taxon>Proctotrupomorpha</taxon>
        <taxon>Chalcidoidea</taxon>
        <taxon>Aphelinidae</taxon>
        <taxon>Aphelininae</taxon>
        <taxon>Eretmocerus</taxon>
    </lineage>
</organism>
<dbReference type="Proteomes" id="UP001239111">
    <property type="component" value="Chromosome 4"/>
</dbReference>
<sequence>MKCFSGILVALLLVQTNAYSVSDNLRITDGESAEPGQFPYQVSIELGLPPLIPFSHSCGGSIIDERHVLTAAHCASGIIGKLGKQQIKAGKYYLKKDDDSTQTIEVIARTIHEGYPNTLFPKVAQHDIAILKLKTPLVFDKFVQPVMLPVQDSVQIGESVLTGWGSVSKWWLPKLPEVLQYAKIPIIEFETCKTAVAKEQPDAPLYDTMVCTGPLGGSISACSGDSGGPLVQYNDSKPVIVGVVSWGFMPCGSSGAPSIYTRVSSYVDWIKSNIVY</sequence>
<evidence type="ECO:0000313" key="2">
    <source>
        <dbReference type="Proteomes" id="UP001239111"/>
    </source>
</evidence>
<accession>A0ACC2N4K9</accession>